<evidence type="ECO:0000313" key="5">
    <source>
        <dbReference type="Proteomes" id="UP001230328"/>
    </source>
</evidence>
<feature type="domain" description="Tetrahydrodipicolinate-N-succinyltransferase chain A" evidence="3">
    <location>
        <begin position="25"/>
        <end position="86"/>
    </location>
</feature>
<organism evidence="4 5">
    <name type="scientific">Streptomyces umbrinus</name>
    <dbReference type="NCBI Taxonomy" id="67370"/>
    <lineage>
        <taxon>Bacteria</taxon>
        <taxon>Bacillati</taxon>
        <taxon>Actinomycetota</taxon>
        <taxon>Actinomycetes</taxon>
        <taxon>Kitasatosporales</taxon>
        <taxon>Streptomycetaceae</taxon>
        <taxon>Streptomyces</taxon>
        <taxon>Streptomyces phaeochromogenes group</taxon>
    </lineage>
</organism>
<dbReference type="Pfam" id="PF14805">
    <property type="entry name" value="THDPS_N_2"/>
    <property type="match status" value="1"/>
</dbReference>
<comment type="caution">
    <text evidence="4">The sequence shown here is derived from an EMBL/GenBank/DDBJ whole genome shotgun (WGS) entry which is preliminary data.</text>
</comment>
<comment type="similarity">
    <text evidence="1">Belongs to the transferase hexapeptide repeat family.</text>
</comment>
<keyword evidence="5" id="KW-1185">Reference proteome</keyword>
<gene>
    <name evidence="4" type="ORF">QF035_002229</name>
</gene>
<feature type="compositionally biased region" description="Polar residues" evidence="2">
    <location>
        <begin position="1"/>
        <end position="14"/>
    </location>
</feature>
<protein>
    <submittedName>
        <fullName evidence="4">2,3,4,5-tetrahydropyridine-2-carboxylate N-succinyltransferase</fullName>
        <ecNumber evidence="4">2.3.1.117</ecNumber>
    </submittedName>
</protein>
<evidence type="ECO:0000259" key="3">
    <source>
        <dbReference type="Pfam" id="PF14805"/>
    </source>
</evidence>
<dbReference type="InterPro" id="IPR001451">
    <property type="entry name" value="Hexapep"/>
</dbReference>
<feature type="region of interest" description="Disordered" evidence="2">
    <location>
        <begin position="1"/>
        <end position="23"/>
    </location>
</feature>
<dbReference type="SUPFAM" id="SSF51161">
    <property type="entry name" value="Trimeric LpxA-like enzymes"/>
    <property type="match status" value="1"/>
</dbReference>
<dbReference type="Proteomes" id="UP001230328">
    <property type="component" value="Unassembled WGS sequence"/>
</dbReference>
<evidence type="ECO:0000256" key="2">
    <source>
        <dbReference type="SAM" id="MobiDB-lite"/>
    </source>
</evidence>
<dbReference type="EMBL" id="JAUSZI010000002">
    <property type="protein sequence ID" value="MDQ1024647.1"/>
    <property type="molecule type" value="Genomic_DNA"/>
</dbReference>
<sequence>MTTKPVLQTGSSGSRLGDSPVPGGIDELWERRAELTTADHAPRQSVLEALDLLDSGAATVAAVDPATDEVVVDEWARRAILLSFRLFEVEESEAGPFRYRDRLPLKRRFDGVRVVPGAIARFGSHVARGAVLMPSFINVGAYVGPGSMIDTWATVGSCAQVGANVHLSGGAGLGGVLEPVGAVPVVVEDDAFIGSRSMIVEGARVERGAKLGAGVLLTGNTRVFDAESGQELPKGRAPSWSLCVGSMRMRTFPGGEFGTPCLLVVRRLREGETLDKLRLDSLFREHGGAS</sequence>
<dbReference type="InterPro" id="IPR011004">
    <property type="entry name" value="Trimer_LpxA-like_sf"/>
</dbReference>
<dbReference type="RefSeq" id="WP_307519922.1">
    <property type="nucleotide sequence ID" value="NZ_JAUSZI010000002.1"/>
</dbReference>
<dbReference type="InterPro" id="IPR037133">
    <property type="entry name" value="THP_succinylTrfase_N_sf"/>
</dbReference>
<evidence type="ECO:0000313" key="4">
    <source>
        <dbReference type="EMBL" id="MDQ1024647.1"/>
    </source>
</evidence>
<dbReference type="Gene3D" id="2.160.10.10">
    <property type="entry name" value="Hexapeptide repeat proteins"/>
    <property type="match status" value="1"/>
</dbReference>
<dbReference type="EC" id="2.3.1.117" evidence="4"/>
<reference evidence="4 5" key="1">
    <citation type="submission" date="2023-07" db="EMBL/GenBank/DDBJ databases">
        <title>Comparative genomics of wheat-associated soil bacteria to identify genetic determinants of phenazine resistance.</title>
        <authorList>
            <person name="Mouncey N."/>
        </authorList>
    </citation>
    <scope>NUCLEOTIDE SEQUENCE [LARGE SCALE GENOMIC DNA]</scope>
    <source>
        <strain evidence="4 5">V2I4</strain>
    </source>
</reference>
<evidence type="ECO:0000256" key="1">
    <source>
        <dbReference type="ARBA" id="ARBA00007274"/>
    </source>
</evidence>
<keyword evidence="4" id="KW-0808">Transferase</keyword>
<dbReference type="NCBIfam" id="NF008808">
    <property type="entry name" value="PRK11830.1"/>
    <property type="match status" value="1"/>
</dbReference>
<dbReference type="Pfam" id="PF14602">
    <property type="entry name" value="Hexapep_2"/>
    <property type="match status" value="1"/>
</dbReference>
<keyword evidence="4" id="KW-0012">Acyltransferase</keyword>
<name>A0ABU0SM55_9ACTN</name>
<dbReference type="GO" id="GO:0008666">
    <property type="term" value="F:2,3,4,5-tetrahydropyridine-2,6-dicarboxylate N-succinyltransferase activity"/>
    <property type="evidence" value="ECO:0007669"/>
    <property type="project" value="UniProtKB-EC"/>
</dbReference>
<dbReference type="InterPro" id="IPR023180">
    <property type="entry name" value="THP_succinylTrfase_dom1"/>
</dbReference>
<proteinExistence type="inferred from homology"/>
<dbReference type="CDD" id="cd03350">
    <property type="entry name" value="LbH_THP_succinylT"/>
    <property type="match status" value="1"/>
</dbReference>
<dbReference type="Gene3D" id="1.10.166.10">
    <property type="entry name" value="Tetrahydrodipicolinate-N-succinyltransferase, N-terminal domain"/>
    <property type="match status" value="1"/>
</dbReference>
<accession>A0ABU0SM55</accession>